<keyword evidence="4" id="KW-1185">Reference proteome</keyword>
<feature type="transmembrane region" description="Helical" evidence="1">
    <location>
        <begin position="147"/>
        <end position="169"/>
    </location>
</feature>
<dbReference type="EMBL" id="KZ613947">
    <property type="protein sequence ID" value="PMD38649.1"/>
    <property type="molecule type" value="Genomic_DNA"/>
</dbReference>
<protein>
    <submittedName>
        <fullName evidence="3">Uncharacterized protein</fullName>
    </submittedName>
</protein>
<sequence>ARHSRSILLLLLLLLDNINIRNHRPRSFQKTKNPAYPNTIQNIHSQRSLIRAAPNRNPASSRMDRPGPPRAPFHIPFPPRPAPATDFTSMLGPATPSRAHMRLEQIEMHTLSRGGDIERRAGQDPADSSEHASIWFKIRPWLRPRLFWIWPLLAVILVLLGILGGVAYAQHRRFTLAPGGRRG</sequence>
<proteinExistence type="predicted"/>
<reference evidence="3 4" key="1">
    <citation type="submission" date="2016-04" db="EMBL/GenBank/DDBJ databases">
        <title>A degradative enzymes factory behind the ericoid mycorrhizal symbiosis.</title>
        <authorList>
            <consortium name="DOE Joint Genome Institute"/>
            <person name="Martino E."/>
            <person name="Morin E."/>
            <person name="Grelet G."/>
            <person name="Kuo A."/>
            <person name="Kohler A."/>
            <person name="Daghino S."/>
            <person name="Barry K."/>
            <person name="Choi C."/>
            <person name="Cichocki N."/>
            <person name="Clum A."/>
            <person name="Copeland A."/>
            <person name="Hainaut M."/>
            <person name="Haridas S."/>
            <person name="Labutti K."/>
            <person name="Lindquist E."/>
            <person name="Lipzen A."/>
            <person name="Khouja H.-R."/>
            <person name="Murat C."/>
            <person name="Ohm R."/>
            <person name="Olson A."/>
            <person name="Spatafora J."/>
            <person name="Veneault-Fourrey C."/>
            <person name="Henrissat B."/>
            <person name="Grigoriev I."/>
            <person name="Martin F."/>
            <person name="Perotto S."/>
        </authorList>
    </citation>
    <scope>NUCLEOTIDE SEQUENCE [LARGE SCALE GENOMIC DNA]</scope>
    <source>
        <strain evidence="3 4">F</strain>
    </source>
</reference>
<accession>A0A2J6RJG5</accession>
<evidence type="ECO:0000313" key="4">
    <source>
        <dbReference type="Proteomes" id="UP000235786"/>
    </source>
</evidence>
<keyword evidence="1" id="KW-0812">Transmembrane</keyword>
<dbReference type="AlphaFoldDB" id="A0A2J6RJG5"/>
<keyword evidence="1" id="KW-0472">Membrane</keyword>
<name>A0A2J6RJG5_HYAVF</name>
<evidence type="ECO:0000256" key="1">
    <source>
        <dbReference type="SAM" id="Phobius"/>
    </source>
</evidence>
<evidence type="ECO:0000313" key="3">
    <source>
        <dbReference type="EMBL" id="PMD38649.1"/>
    </source>
</evidence>
<gene>
    <name evidence="3" type="ORF">L207DRAFT_597226</name>
</gene>
<feature type="chain" id="PRO_5014407919" evidence="2">
    <location>
        <begin position="21"/>
        <end position="183"/>
    </location>
</feature>
<keyword evidence="2" id="KW-0732">Signal</keyword>
<keyword evidence="1" id="KW-1133">Transmembrane helix</keyword>
<dbReference type="Proteomes" id="UP000235786">
    <property type="component" value="Unassembled WGS sequence"/>
</dbReference>
<feature type="non-terminal residue" evidence="3">
    <location>
        <position position="1"/>
    </location>
</feature>
<evidence type="ECO:0000256" key="2">
    <source>
        <dbReference type="SAM" id="SignalP"/>
    </source>
</evidence>
<organism evidence="3 4">
    <name type="scientific">Hyaloscypha variabilis (strain UAMH 11265 / GT02V1 / F)</name>
    <name type="common">Meliniomyces variabilis</name>
    <dbReference type="NCBI Taxonomy" id="1149755"/>
    <lineage>
        <taxon>Eukaryota</taxon>
        <taxon>Fungi</taxon>
        <taxon>Dikarya</taxon>
        <taxon>Ascomycota</taxon>
        <taxon>Pezizomycotina</taxon>
        <taxon>Leotiomycetes</taxon>
        <taxon>Helotiales</taxon>
        <taxon>Hyaloscyphaceae</taxon>
        <taxon>Hyaloscypha</taxon>
        <taxon>Hyaloscypha variabilis</taxon>
    </lineage>
</organism>
<feature type="signal peptide" evidence="2">
    <location>
        <begin position="1"/>
        <end position="20"/>
    </location>
</feature>